<feature type="compositionally biased region" description="Acidic residues" evidence="2">
    <location>
        <begin position="308"/>
        <end position="327"/>
    </location>
</feature>
<proteinExistence type="predicted"/>
<feature type="compositionally biased region" description="Low complexity" evidence="2">
    <location>
        <begin position="328"/>
        <end position="339"/>
    </location>
</feature>
<dbReference type="SUPFAM" id="SSF56112">
    <property type="entry name" value="Protein kinase-like (PK-like)"/>
    <property type="match status" value="1"/>
</dbReference>
<dbReference type="InterPro" id="IPR050235">
    <property type="entry name" value="CK1_Ser-Thr_kinase"/>
</dbReference>
<dbReference type="PANTHER" id="PTHR11909">
    <property type="entry name" value="CASEIN KINASE-RELATED"/>
    <property type="match status" value="1"/>
</dbReference>
<reference evidence="3" key="2">
    <citation type="submission" date="2020-05" db="UniProtKB">
        <authorList>
            <consortium name="EnsemblMetazoa"/>
        </authorList>
    </citation>
    <scope>IDENTIFICATION</scope>
    <source>
        <strain evidence="3">IAEA</strain>
    </source>
</reference>
<feature type="region of interest" description="Disordered" evidence="2">
    <location>
        <begin position="268"/>
        <end position="288"/>
    </location>
</feature>
<evidence type="ECO:0000256" key="2">
    <source>
        <dbReference type="SAM" id="MobiDB-lite"/>
    </source>
</evidence>
<dbReference type="EnsemblMetazoa" id="GPAI040515-RA">
    <property type="protein sequence ID" value="GPAI040515-PA"/>
    <property type="gene ID" value="GPAI040515"/>
</dbReference>
<dbReference type="AlphaFoldDB" id="A0A1B0ABU3"/>
<dbReference type="VEuPathDB" id="VectorBase:GPAI040515"/>
<protein>
    <submittedName>
        <fullName evidence="3">Uncharacterized protein</fullName>
    </submittedName>
</protein>
<dbReference type="STRING" id="7398.A0A1B0ABU3"/>
<feature type="coiled-coil region" evidence="1">
    <location>
        <begin position="458"/>
        <end position="492"/>
    </location>
</feature>
<sequence>MGIKNSTQKKQTLKVNDLQKIPKAFSQTEEQYHDNAGCSICSSRHPSIDELSESMTLLKMVRCLRDTKCSQLRLQLTSALFAISALSEQHRLLVAQSVTEELWVLQIIYDVLVLLEKYAIDMRYVVRYSDGFKNLEELQTSANKELSIVAIDIVQLSRYASFNIHLGIELSRRDDMESLGYVMMYFICGMSPWQKLKSDNKQQKYEKLLEKVVGSTITKKEILESSTSNNFDLRTVQSAAEYNIKLPPIFGEEVAELTNILNTFEIPGGTPITGPSATPSPNGQINSDTITTDVEEILDERRSHRINDDDDDDVDNDNDDGDDDDEGNNNNNVNNDEFNFGNNDVKMADSVAVGFISWIILCYFKQIEYHFMEKAVEASGGTESFVGSSDDVLPISPSLTCHENYETYVSFLCIFVCIYVLAKITVITERYIAKNMRTTYRMPDIEEYELEFLDMENVEDMREQQETLLNKINVLEKQNLDLKNLLKSETESNQTVNKASEENSLGLQNIYISNRHFHVNRHVFVKKKNVTMTFDKYAEKGDSVNIWEKYLDMQHKMPAKEISLTQTNLNHLACQEPVIISTEELEKIQVFKFIFAFALFLLKRINNYCTSTVSSGGVERFSLPLAKDRAVGV</sequence>
<name>A0A1B0ABU3_GLOPL</name>
<accession>A0A1B0ABU3</accession>
<evidence type="ECO:0000313" key="3">
    <source>
        <dbReference type="EnsemblMetazoa" id="GPAI040515-PA"/>
    </source>
</evidence>
<feature type="region of interest" description="Disordered" evidence="2">
    <location>
        <begin position="302"/>
        <end position="339"/>
    </location>
</feature>
<dbReference type="Proteomes" id="UP000092445">
    <property type="component" value="Unassembled WGS sequence"/>
</dbReference>
<dbReference type="InterPro" id="IPR011009">
    <property type="entry name" value="Kinase-like_dom_sf"/>
</dbReference>
<keyword evidence="4" id="KW-1185">Reference proteome</keyword>
<dbReference type="Gene3D" id="1.10.510.10">
    <property type="entry name" value="Transferase(Phosphotransferase) domain 1"/>
    <property type="match status" value="1"/>
</dbReference>
<organism evidence="3 4">
    <name type="scientific">Glossina pallidipes</name>
    <name type="common">Tsetse fly</name>
    <dbReference type="NCBI Taxonomy" id="7398"/>
    <lineage>
        <taxon>Eukaryota</taxon>
        <taxon>Metazoa</taxon>
        <taxon>Ecdysozoa</taxon>
        <taxon>Arthropoda</taxon>
        <taxon>Hexapoda</taxon>
        <taxon>Insecta</taxon>
        <taxon>Pterygota</taxon>
        <taxon>Neoptera</taxon>
        <taxon>Endopterygota</taxon>
        <taxon>Diptera</taxon>
        <taxon>Brachycera</taxon>
        <taxon>Muscomorpha</taxon>
        <taxon>Hippoboscoidea</taxon>
        <taxon>Glossinidae</taxon>
        <taxon>Glossina</taxon>
    </lineage>
</organism>
<reference evidence="4" key="1">
    <citation type="submission" date="2014-03" db="EMBL/GenBank/DDBJ databases">
        <authorList>
            <person name="Aksoy S."/>
            <person name="Warren W."/>
            <person name="Wilson R.K."/>
        </authorList>
    </citation>
    <scope>NUCLEOTIDE SEQUENCE [LARGE SCALE GENOMIC DNA]</scope>
    <source>
        <strain evidence="4">IAEA</strain>
    </source>
</reference>
<evidence type="ECO:0000313" key="4">
    <source>
        <dbReference type="Proteomes" id="UP000092445"/>
    </source>
</evidence>
<feature type="compositionally biased region" description="Polar residues" evidence="2">
    <location>
        <begin position="273"/>
        <end position="288"/>
    </location>
</feature>
<evidence type="ECO:0000256" key="1">
    <source>
        <dbReference type="SAM" id="Coils"/>
    </source>
</evidence>
<keyword evidence="1" id="KW-0175">Coiled coil</keyword>